<dbReference type="EMBL" id="KK088441">
    <property type="protein sequence ID" value="EYE91809.1"/>
    <property type="molecule type" value="Genomic_DNA"/>
</dbReference>
<proteinExistence type="predicted"/>
<dbReference type="STRING" id="1388766.A0A017S597"/>
<reference evidence="3" key="1">
    <citation type="journal article" date="2014" name="Nat. Commun.">
        <title>Genomic adaptations of the halophilic Dead Sea filamentous fungus Eurotium rubrum.</title>
        <authorList>
            <person name="Kis-Papo T."/>
            <person name="Weig A.R."/>
            <person name="Riley R."/>
            <person name="Persoh D."/>
            <person name="Salamov A."/>
            <person name="Sun H."/>
            <person name="Lipzen A."/>
            <person name="Wasser S.P."/>
            <person name="Rambold G."/>
            <person name="Grigoriev I.V."/>
            <person name="Nevo E."/>
        </authorList>
    </citation>
    <scope>NUCLEOTIDE SEQUENCE [LARGE SCALE GENOMIC DNA]</scope>
    <source>
        <strain evidence="3">CBS 135680</strain>
    </source>
</reference>
<dbReference type="HOGENOM" id="CLU_1111174_0_0_1"/>
<evidence type="ECO:0000256" key="1">
    <source>
        <dbReference type="SAM" id="MobiDB-lite"/>
    </source>
</evidence>
<feature type="region of interest" description="Disordered" evidence="1">
    <location>
        <begin position="149"/>
        <end position="173"/>
    </location>
</feature>
<dbReference type="Proteomes" id="UP000019804">
    <property type="component" value="Unassembled WGS sequence"/>
</dbReference>
<name>A0A017S597_ASPRC</name>
<dbReference type="OrthoDB" id="6133115at2759"/>
<feature type="region of interest" description="Disordered" evidence="1">
    <location>
        <begin position="97"/>
        <end position="116"/>
    </location>
</feature>
<protein>
    <submittedName>
        <fullName evidence="2">Uncharacterized protein</fullName>
    </submittedName>
</protein>
<dbReference type="PANTHER" id="PTHR35391">
    <property type="entry name" value="C2H2-TYPE DOMAIN-CONTAINING PROTEIN-RELATED"/>
    <property type="match status" value="1"/>
</dbReference>
<dbReference type="PANTHER" id="PTHR35391:SF7">
    <property type="entry name" value="C2H2-TYPE DOMAIN-CONTAINING PROTEIN"/>
    <property type="match status" value="1"/>
</dbReference>
<dbReference type="RefSeq" id="XP_040635499.1">
    <property type="nucleotide sequence ID" value="XM_040778037.1"/>
</dbReference>
<keyword evidence="3" id="KW-1185">Reference proteome</keyword>
<gene>
    <name evidence="2" type="ORF">EURHEDRAFT_227617</name>
</gene>
<organism evidence="2 3">
    <name type="scientific">Aspergillus ruber (strain CBS 135680)</name>
    <dbReference type="NCBI Taxonomy" id="1388766"/>
    <lineage>
        <taxon>Eukaryota</taxon>
        <taxon>Fungi</taxon>
        <taxon>Dikarya</taxon>
        <taxon>Ascomycota</taxon>
        <taxon>Pezizomycotina</taxon>
        <taxon>Eurotiomycetes</taxon>
        <taxon>Eurotiomycetidae</taxon>
        <taxon>Eurotiales</taxon>
        <taxon>Aspergillaceae</taxon>
        <taxon>Aspergillus</taxon>
        <taxon>Aspergillus subgen. Aspergillus</taxon>
    </lineage>
</organism>
<dbReference type="AlphaFoldDB" id="A0A017S597"/>
<evidence type="ECO:0000313" key="2">
    <source>
        <dbReference type="EMBL" id="EYE91809.1"/>
    </source>
</evidence>
<evidence type="ECO:0000313" key="3">
    <source>
        <dbReference type="Proteomes" id="UP000019804"/>
    </source>
</evidence>
<accession>A0A017S597</accession>
<sequence>MNSTISSKVATYLDLFKNLQSSTCLEWHETEVPVFAWQDELGRLQVWVTTTDALQEDQYSLEYRLRDASHIKRQVIRQLDRLQRVLEDLQLVLEETLPGEASGSETEDEKPTNEARSMYRSLVDSIDSLYQRSILIRKPAPCDKFVGMKKKDAMPSESYDQQRAPTEGQDLLDDTDTIGAEQNASKSSEKHDYRDLPVHYQESSSKTRNLIQWGKNYMYFCCQCHDGPKVQRRCVMCDHVACSSCIPVGR</sequence>
<dbReference type="GeneID" id="63693161"/>